<sequence>MANEAYVVEKVAEATKSPKAMLLGAIGAICSTPTNSANTAKELGLSEEEIQRARWVALFKKGRTDLEFLKGLLEIIEKQKEDTVMSDSKENTVLTPKKAREIMGENFFGVGDAIKYLNIDNPPRYNLAAFEKIPFPKEVLRNLRNSHILVAVLPLSINEIIERVGKELFRFRFMFVNTDQRYMKACGEPGWELVLKTSVPGSTSKGFSDQLRLIDEEDEKVPTGSLMVYTIIGHYLATGKKLFKRSFFRSSSVRTSSVDDSSEKVIVGDFDSDGLFIGDTFASERSDFGLGIASARKKEGE</sequence>
<dbReference type="EMBL" id="MHMA01000017">
    <property type="protein sequence ID" value="OGZ20317.1"/>
    <property type="molecule type" value="Genomic_DNA"/>
</dbReference>
<accession>A0A1G2E388</accession>
<comment type="caution">
    <text evidence="1">The sequence shown here is derived from an EMBL/GenBank/DDBJ whole genome shotgun (WGS) entry which is preliminary data.</text>
</comment>
<dbReference type="Proteomes" id="UP000178721">
    <property type="component" value="Unassembled WGS sequence"/>
</dbReference>
<reference evidence="1 2" key="1">
    <citation type="journal article" date="2016" name="Nat. Commun.">
        <title>Thousands of microbial genomes shed light on interconnected biogeochemical processes in an aquifer system.</title>
        <authorList>
            <person name="Anantharaman K."/>
            <person name="Brown C.T."/>
            <person name="Hug L.A."/>
            <person name="Sharon I."/>
            <person name="Castelle C.J."/>
            <person name="Probst A.J."/>
            <person name="Thomas B.C."/>
            <person name="Singh A."/>
            <person name="Wilkins M.J."/>
            <person name="Karaoz U."/>
            <person name="Brodie E.L."/>
            <person name="Williams K.H."/>
            <person name="Hubbard S.S."/>
            <person name="Banfield J.F."/>
        </authorList>
    </citation>
    <scope>NUCLEOTIDE SEQUENCE [LARGE SCALE GENOMIC DNA]</scope>
</reference>
<evidence type="ECO:0000313" key="1">
    <source>
        <dbReference type="EMBL" id="OGZ20317.1"/>
    </source>
</evidence>
<gene>
    <name evidence="1" type="ORF">A2654_01985</name>
</gene>
<evidence type="ECO:0000313" key="2">
    <source>
        <dbReference type="Proteomes" id="UP000178721"/>
    </source>
</evidence>
<proteinExistence type="predicted"/>
<name>A0A1G2E388_9BACT</name>
<protein>
    <submittedName>
        <fullName evidence="1">Uncharacterized protein</fullName>
    </submittedName>
</protein>
<dbReference type="AlphaFoldDB" id="A0A1G2E388"/>
<organism evidence="1 2">
    <name type="scientific">Candidatus Nealsonbacteria bacterium RIFCSPHIGHO2_01_FULL_43_31</name>
    <dbReference type="NCBI Taxonomy" id="1801665"/>
    <lineage>
        <taxon>Bacteria</taxon>
        <taxon>Candidatus Nealsoniibacteriota</taxon>
    </lineage>
</organism>